<gene>
    <name evidence="1" type="ORF">QFC20_003880</name>
</gene>
<protein>
    <submittedName>
        <fullName evidence="1">Uncharacterized protein</fullName>
    </submittedName>
</protein>
<evidence type="ECO:0000313" key="1">
    <source>
        <dbReference type="EMBL" id="KAJ9106980.1"/>
    </source>
</evidence>
<comment type="caution">
    <text evidence="1">The sequence shown here is derived from an EMBL/GenBank/DDBJ whole genome shotgun (WGS) entry which is preliminary data.</text>
</comment>
<organism evidence="1 2">
    <name type="scientific">Naganishia adeliensis</name>
    <dbReference type="NCBI Taxonomy" id="92952"/>
    <lineage>
        <taxon>Eukaryota</taxon>
        <taxon>Fungi</taxon>
        <taxon>Dikarya</taxon>
        <taxon>Basidiomycota</taxon>
        <taxon>Agaricomycotina</taxon>
        <taxon>Tremellomycetes</taxon>
        <taxon>Filobasidiales</taxon>
        <taxon>Filobasidiaceae</taxon>
        <taxon>Naganishia</taxon>
    </lineage>
</organism>
<dbReference type="EMBL" id="JASBWS010000039">
    <property type="protein sequence ID" value="KAJ9106980.1"/>
    <property type="molecule type" value="Genomic_DNA"/>
</dbReference>
<proteinExistence type="predicted"/>
<keyword evidence="2" id="KW-1185">Reference proteome</keyword>
<dbReference type="Proteomes" id="UP001230649">
    <property type="component" value="Unassembled WGS sequence"/>
</dbReference>
<accession>A0ACC2W7A3</accession>
<evidence type="ECO:0000313" key="2">
    <source>
        <dbReference type="Proteomes" id="UP001230649"/>
    </source>
</evidence>
<reference evidence="1" key="1">
    <citation type="submission" date="2023-04" db="EMBL/GenBank/DDBJ databases">
        <title>Draft Genome sequencing of Naganishia species isolated from polar environments using Oxford Nanopore Technology.</title>
        <authorList>
            <person name="Leo P."/>
            <person name="Venkateswaran K."/>
        </authorList>
    </citation>
    <scope>NUCLEOTIDE SEQUENCE</scope>
    <source>
        <strain evidence="1">MNA-CCFEE 5262</strain>
    </source>
</reference>
<name>A0ACC2W7A3_9TREE</name>
<sequence length="524" mass="54440">MQRFSLSTVLSTLVWLSTYSHALQYYVSNPAQCQPLNLTWSNAKGQLHVLIQPNFTLPSTATSPYQWTNFTQPAGSKLCCAVGSSEDNSCVRAPGSVLPDFFFYTSTENPAQCSNLDITWQSSYTPPAHIVGLIPGGDIWNIETIPNSGTTAYTWRVNVREGTRMLLSMPDAGPIGTGGSTPLWTIGRGDSSCLSNNSPASITSSAPSQTDGSSATPSVSGIGGGGGRPGSNTSGSGGSGGSGSSSGGTNIGAIVGGVVGGVAALAILALVLFLMRRRRRRQNAPMLSGAPNKGSGGMFDRGRRNTQADMDLLGAGEDAHGRPSQEYLHNANDDSPGSYEPQPYLGGFPYPQQAQTSSGVPGTRTSYESQPNSETMASRSSRPQSFGLAEFGQSDPAAYGLTATGAAAGHPGMTSIGSVTTASPQLPTSPLPIASMYSSPTNPSNPLLGSSEGPARSNSTRKRRPANGVGPDGRPATRFVLHQDAGEIEDAGPDEVTEGDVVEMPPRYDELRPGAKASTENLTR</sequence>